<dbReference type="NCBIfam" id="NF008725">
    <property type="entry name" value="PRK11727.1"/>
    <property type="match status" value="1"/>
</dbReference>
<keyword evidence="3 7" id="KW-0489">Methyltransferase</keyword>
<evidence type="ECO:0000313" key="7">
    <source>
        <dbReference type="EMBL" id="AOR51189.1"/>
    </source>
</evidence>
<dbReference type="Pfam" id="PF05971">
    <property type="entry name" value="Methyltransf_10"/>
    <property type="match status" value="1"/>
</dbReference>
<feature type="region of interest" description="Disordered" evidence="6">
    <location>
        <begin position="1"/>
        <end position="21"/>
    </location>
</feature>
<proteinExistence type="inferred from homology"/>
<evidence type="ECO:0000256" key="2">
    <source>
        <dbReference type="ARBA" id="ARBA00022552"/>
    </source>
</evidence>
<dbReference type="GO" id="GO:0052907">
    <property type="term" value="F:23S rRNA (adenine(1618)-N(6))-methyltransferase activity"/>
    <property type="evidence" value="ECO:0007669"/>
    <property type="project" value="TreeGrafter"/>
</dbReference>
<dbReference type="InterPro" id="IPR029063">
    <property type="entry name" value="SAM-dependent_MTases_sf"/>
</dbReference>
<evidence type="ECO:0000256" key="5">
    <source>
        <dbReference type="ARBA" id="ARBA00022691"/>
    </source>
</evidence>
<dbReference type="PIRSF" id="PIRSF029038">
    <property type="entry name" value="Mtase_YbiN_prd"/>
    <property type="match status" value="1"/>
</dbReference>
<reference evidence="7" key="1">
    <citation type="journal article" date="2016" name="Sci. Rep.">
        <title>Triclosan Resistome from Metagenome Reveals Diverse Enoyl Acyl Carrier Protein Reductases and Selective Enrichment of Triclosan Resistance Genes.</title>
        <authorList>
            <person name="Khan R."/>
            <person name="Kong H.G."/>
            <person name="Jung Y.H."/>
            <person name="Choi J."/>
            <person name="Baek K.Y."/>
            <person name="Hwang E.C."/>
            <person name="Lee S.W."/>
        </authorList>
    </citation>
    <scope>NUCLEOTIDE SEQUENCE</scope>
</reference>
<evidence type="ECO:0000256" key="1">
    <source>
        <dbReference type="ARBA" id="ARBA00022490"/>
    </source>
</evidence>
<accession>A0A1C9U4W8</accession>
<sequence>MKQSPQPAPSAKSGIHPRNRNSDRYDFPLLLQKYPDFGQFVFINKYGKETIDFANPAAVRMLNKVLLHHYYNIRFWELPPDHLCPPIPGRADYLHYLADLLSSENLNSIPRGPQISVLDIGVGASCIYPLIGNAEYGWRFVGTDSDPSALISAQRILDGNSIAADRIELRTQTSTEQFFRGIIKPGEQFDLTMCNPPFHESAGQAIAGTKRKWKNLGIQKEFQASLNFGGRHNELVYPGGEINFVQRMVNESITVAQHVAWFTSLISKQSNLPILHKELKRLSAAEIRIVDMAQGQKKSRFIAWTFLDGEARKRWRSQRRTSPE</sequence>
<keyword evidence="1" id="KW-0963">Cytoplasm</keyword>
<keyword evidence="2" id="KW-0698">rRNA processing</keyword>
<dbReference type="GO" id="GO:0070475">
    <property type="term" value="P:rRNA base methylation"/>
    <property type="evidence" value="ECO:0007669"/>
    <property type="project" value="TreeGrafter"/>
</dbReference>
<dbReference type="AlphaFoldDB" id="A0A1C9U4W8"/>
<evidence type="ECO:0000256" key="3">
    <source>
        <dbReference type="ARBA" id="ARBA00022603"/>
    </source>
</evidence>
<dbReference type="PANTHER" id="PTHR13393:SF0">
    <property type="entry name" value="RNA N6-ADENOSINE-METHYLTRANSFERASE METTL16"/>
    <property type="match status" value="1"/>
</dbReference>
<dbReference type="InterPro" id="IPR010286">
    <property type="entry name" value="METTL16/RlmF"/>
</dbReference>
<organism evidence="7">
    <name type="scientific">uncultured bacterium pAM1</name>
    <dbReference type="NCBI Taxonomy" id="1781153"/>
    <lineage>
        <taxon>Bacteria</taxon>
        <taxon>environmental samples</taxon>
    </lineage>
</organism>
<keyword evidence="4 7" id="KW-0808">Transferase</keyword>
<protein>
    <submittedName>
        <fullName evidence="7">16S rRNA methyltransferase</fullName>
    </submittedName>
</protein>
<dbReference type="HAMAP" id="MF_01848">
    <property type="entry name" value="23SrRNA_methyltr_F"/>
    <property type="match status" value="1"/>
</dbReference>
<dbReference type="SUPFAM" id="SSF53335">
    <property type="entry name" value="S-adenosyl-L-methionine-dependent methyltransferases"/>
    <property type="match status" value="1"/>
</dbReference>
<evidence type="ECO:0000256" key="6">
    <source>
        <dbReference type="SAM" id="MobiDB-lite"/>
    </source>
</evidence>
<evidence type="ECO:0000256" key="4">
    <source>
        <dbReference type="ARBA" id="ARBA00022679"/>
    </source>
</evidence>
<dbReference type="CDD" id="cd02440">
    <property type="entry name" value="AdoMet_MTases"/>
    <property type="match status" value="1"/>
</dbReference>
<keyword evidence="5" id="KW-0949">S-adenosyl-L-methionine</keyword>
<dbReference type="GO" id="GO:0005737">
    <property type="term" value="C:cytoplasm"/>
    <property type="evidence" value="ECO:0007669"/>
    <property type="project" value="InterPro"/>
</dbReference>
<name>A0A1C9U4W8_9BACT</name>
<dbReference type="Gene3D" id="3.40.50.150">
    <property type="entry name" value="Vaccinia Virus protein VP39"/>
    <property type="match status" value="1"/>
</dbReference>
<dbReference type="EMBL" id="KT982363">
    <property type="protein sequence ID" value="AOR51189.1"/>
    <property type="molecule type" value="Genomic_DNA"/>
</dbReference>
<dbReference type="InterPro" id="IPR016909">
    <property type="entry name" value="rRNA_lsu_MeTfrase_F"/>
</dbReference>
<dbReference type="PANTHER" id="PTHR13393">
    <property type="entry name" value="SAM-DEPENDENT METHYLTRANSFERASE"/>
    <property type="match status" value="1"/>
</dbReference>